<name>A0A427A8Z2_ENSVE</name>
<evidence type="ECO:0000313" key="3">
    <source>
        <dbReference type="Proteomes" id="UP000287651"/>
    </source>
</evidence>
<feature type="compositionally biased region" description="Polar residues" evidence="1">
    <location>
        <begin position="160"/>
        <end position="173"/>
    </location>
</feature>
<feature type="compositionally biased region" description="Basic and acidic residues" evidence="1">
    <location>
        <begin position="209"/>
        <end position="223"/>
    </location>
</feature>
<protein>
    <submittedName>
        <fullName evidence="2">Uncharacterized protein</fullName>
    </submittedName>
</protein>
<reference evidence="2 3" key="1">
    <citation type="journal article" date="2014" name="Agronomy (Basel)">
        <title>A Draft Genome Sequence for Ensete ventricosum, the Drought-Tolerant Tree Against Hunger.</title>
        <authorList>
            <person name="Harrison J."/>
            <person name="Moore K.A."/>
            <person name="Paszkiewicz K."/>
            <person name="Jones T."/>
            <person name="Grant M."/>
            <person name="Ambacheew D."/>
            <person name="Muzemil S."/>
            <person name="Studholme D.J."/>
        </authorList>
    </citation>
    <scope>NUCLEOTIDE SEQUENCE [LARGE SCALE GENOMIC DNA]</scope>
</reference>
<sequence>MSRCRPCSDRLLLLEQETPNSGCGNLQELAMMAVVAGILLVDFDNSLTDACEQHCGTRQNRTDCTVSVVGNNPPWCVISRSFLPRIRTRLRGILSSSKAIKLMVEAWLVEVGLSQTTMGCIYCSSHLLIIVNRLLHVTDMNLQGMKSSFDAWAPCPKPSQNPIKPATEASTTCMAEPPAKKAKMPGSSEAPCKGAPSMLASKNAPLSEVPREEGSSKQKDKATSRSQSMRDLCRVWAHSQNEFFLAQEIANLPKLFGESSLKARLIDRVYDSERVIDELSRLISELRAKDWMTHRHAYILLKLSHWAVVGPKVPEATLVGVEERPRSLNNLKYLLDVCDRTVPSRGGGKEACPVWPWAGCVV</sequence>
<dbReference type="AlphaFoldDB" id="A0A427A8Z2"/>
<organism evidence="2 3">
    <name type="scientific">Ensete ventricosum</name>
    <name type="common">Abyssinian banana</name>
    <name type="synonym">Musa ensete</name>
    <dbReference type="NCBI Taxonomy" id="4639"/>
    <lineage>
        <taxon>Eukaryota</taxon>
        <taxon>Viridiplantae</taxon>
        <taxon>Streptophyta</taxon>
        <taxon>Embryophyta</taxon>
        <taxon>Tracheophyta</taxon>
        <taxon>Spermatophyta</taxon>
        <taxon>Magnoliopsida</taxon>
        <taxon>Liliopsida</taxon>
        <taxon>Zingiberales</taxon>
        <taxon>Musaceae</taxon>
        <taxon>Ensete</taxon>
    </lineage>
</organism>
<accession>A0A427A8Z2</accession>
<dbReference type="Proteomes" id="UP000287651">
    <property type="component" value="Unassembled WGS sequence"/>
</dbReference>
<dbReference type="EMBL" id="AMZH03003321">
    <property type="protein sequence ID" value="RRT72693.1"/>
    <property type="molecule type" value="Genomic_DNA"/>
</dbReference>
<gene>
    <name evidence="2" type="ORF">B296_00034276</name>
</gene>
<feature type="region of interest" description="Disordered" evidence="1">
    <location>
        <begin position="160"/>
        <end position="226"/>
    </location>
</feature>
<comment type="caution">
    <text evidence="2">The sequence shown here is derived from an EMBL/GenBank/DDBJ whole genome shotgun (WGS) entry which is preliminary data.</text>
</comment>
<proteinExistence type="predicted"/>
<evidence type="ECO:0000313" key="2">
    <source>
        <dbReference type="EMBL" id="RRT72693.1"/>
    </source>
</evidence>
<evidence type="ECO:0000256" key="1">
    <source>
        <dbReference type="SAM" id="MobiDB-lite"/>
    </source>
</evidence>